<dbReference type="NCBIfam" id="TIGR00879">
    <property type="entry name" value="SP"/>
    <property type="match status" value="1"/>
</dbReference>
<dbReference type="VEuPathDB" id="FungiDB:BO72DRAFT_505985"/>
<feature type="transmembrane region" description="Helical" evidence="9">
    <location>
        <begin position="12"/>
        <end position="30"/>
    </location>
</feature>
<keyword evidence="5 9" id="KW-1133">Transmembrane helix</keyword>
<evidence type="ECO:0000256" key="2">
    <source>
        <dbReference type="ARBA" id="ARBA00010992"/>
    </source>
</evidence>
<evidence type="ECO:0000256" key="4">
    <source>
        <dbReference type="ARBA" id="ARBA00022692"/>
    </source>
</evidence>
<evidence type="ECO:0000313" key="12">
    <source>
        <dbReference type="Proteomes" id="UP000249789"/>
    </source>
</evidence>
<evidence type="ECO:0000256" key="6">
    <source>
        <dbReference type="ARBA" id="ARBA00023136"/>
    </source>
</evidence>
<keyword evidence="6 9" id="KW-0472">Membrane</keyword>
<dbReference type="RefSeq" id="XP_040803062.1">
    <property type="nucleotide sequence ID" value="XM_040949209.1"/>
</dbReference>
<dbReference type="PROSITE" id="PS50850">
    <property type="entry name" value="MFS"/>
    <property type="match status" value="1"/>
</dbReference>
<feature type="transmembrane region" description="Helical" evidence="9">
    <location>
        <begin position="183"/>
        <end position="203"/>
    </location>
</feature>
<dbReference type="SUPFAM" id="SSF103473">
    <property type="entry name" value="MFS general substrate transporter"/>
    <property type="match status" value="1"/>
</dbReference>
<evidence type="ECO:0000256" key="7">
    <source>
        <dbReference type="RuleBase" id="RU003346"/>
    </source>
</evidence>
<dbReference type="GO" id="GO:0016020">
    <property type="term" value="C:membrane"/>
    <property type="evidence" value="ECO:0007669"/>
    <property type="project" value="UniProtKB-SubCell"/>
</dbReference>
<evidence type="ECO:0000259" key="10">
    <source>
        <dbReference type="PROSITE" id="PS50850"/>
    </source>
</evidence>
<feature type="transmembrane region" description="Helical" evidence="9">
    <location>
        <begin position="347"/>
        <end position="366"/>
    </location>
</feature>
<proteinExistence type="inferred from homology"/>
<feature type="transmembrane region" description="Helical" evidence="9">
    <location>
        <begin position="318"/>
        <end position="340"/>
    </location>
</feature>
<gene>
    <name evidence="11" type="ORF">BO72DRAFT_505985</name>
</gene>
<feature type="compositionally biased region" description="Low complexity" evidence="8">
    <location>
        <begin position="246"/>
        <end position="263"/>
    </location>
</feature>
<evidence type="ECO:0000256" key="1">
    <source>
        <dbReference type="ARBA" id="ARBA00004141"/>
    </source>
</evidence>
<dbReference type="Pfam" id="PF00083">
    <property type="entry name" value="Sugar_tr"/>
    <property type="match status" value="1"/>
</dbReference>
<dbReference type="Gene3D" id="1.20.1250.20">
    <property type="entry name" value="MFS general substrate transporter like domains"/>
    <property type="match status" value="1"/>
</dbReference>
<dbReference type="InterPro" id="IPR005828">
    <property type="entry name" value="MFS_sugar_transport-like"/>
</dbReference>
<evidence type="ECO:0000256" key="3">
    <source>
        <dbReference type="ARBA" id="ARBA00022448"/>
    </source>
</evidence>
<feature type="transmembrane region" description="Helical" evidence="9">
    <location>
        <begin position="440"/>
        <end position="465"/>
    </location>
</feature>
<feature type="transmembrane region" description="Helical" evidence="9">
    <location>
        <begin position="378"/>
        <end position="404"/>
    </location>
</feature>
<organism evidence="11 12">
    <name type="scientific">Aspergillus fijiensis CBS 313.89</name>
    <dbReference type="NCBI Taxonomy" id="1448319"/>
    <lineage>
        <taxon>Eukaryota</taxon>
        <taxon>Fungi</taxon>
        <taxon>Dikarya</taxon>
        <taxon>Ascomycota</taxon>
        <taxon>Pezizomycotina</taxon>
        <taxon>Eurotiomycetes</taxon>
        <taxon>Eurotiomycetidae</taxon>
        <taxon>Eurotiales</taxon>
        <taxon>Aspergillaceae</taxon>
        <taxon>Aspergillus</taxon>
    </lineage>
</organism>
<feature type="transmembrane region" description="Helical" evidence="9">
    <location>
        <begin position="416"/>
        <end position="434"/>
    </location>
</feature>
<accession>A0A8G1W067</accession>
<dbReference type="Proteomes" id="UP000249789">
    <property type="component" value="Unassembled WGS sequence"/>
</dbReference>
<keyword evidence="12" id="KW-1185">Reference proteome</keyword>
<reference evidence="11 12" key="1">
    <citation type="submission" date="2018-02" db="EMBL/GenBank/DDBJ databases">
        <title>The genomes of Aspergillus section Nigri reveals drivers in fungal speciation.</title>
        <authorList>
            <consortium name="DOE Joint Genome Institute"/>
            <person name="Vesth T.C."/>
            <person name="Nybo J."/>
            <person name="Theobald S."/>
            <person name="Brandl J."/>
            <person name="Frisvad J.C."/>
            <person name="Nielsen K.F."/>
            <person name="Lyhne E.K."/>
            <person name="Kogle M.E."/>
            <person name="Kuo A."/>
            <person name="Riley R."/>
            <person name="Clum A."/>
            <person name="Nolan M."/>
            <person name="Lipzen A."/>
            <person name="Salamov A."/>
            <person name="Henrissat B."/>
            <person name="Wiebenga A."/>
            <person name="De vries R.P."/>
            <person name="Grigoriev I.V."/>
            <person name="Mortensen U.H."/>
            <person name="Andersen M.R."/>
            <person name="Baker S.E."/>
        </authorList>
    </citation>
    <scope>NUCLEOTIDE SEQUENCE [LARGE SCALE GENOMIC DNA]</scope>
    <source>
        <strain evidence="11 12">CBS 313.89</strain>
    </source>
</reference>
<dbReference type="InterPro" id="IPR020846">
    <property type="entry name" value="MFS_dom"/>
</dbReference>
<evidence type="ECO:0000313" key="11">
    <source>
        <dbReference type="EMBL" id="RAK79052.1"/>
    </source>
</evidence>
<dbReference type="GO" id="GO:0005351">
    <property type="term" value="F:carbohydrate:proton symporter activity"/>
    <property type="evidence" value="ECO:0007669"/>
    <property type="project" value="TreeGrafter"/>
</dbReference>
<dbReference type="PANTHER" id="PTHR48022">
    <property type="entry name" value="PLASTIDIC GLUCOSE TRANSPORTER 4"/>
    <property type="match status" value="1"/>
</dbReference>
<dbReference type="InterPro" id="IPR003663">
    <property type="entry name" value="Sugar/inositol_transpt"/>
</dbReference>
<name>A0A8G1W067_9EURO</name>
<dbReference type="InterPro" id="IPR050360">
    <property type="entry name" value="MFS_Sugar_Transporters"/>
</dbReference>
<evidence type="ECO:0000256" key="9">
    <source>
        <dbReference type="SAM" id="Phobius"/>
    </source>
</evidence>
<dbReference type="AlphaFoldDB" id="A0A8G1W067"/>
<protein>
    <submittedName>
        <fullName evidence="11">Hexose carrier protein</fullName>
    </submittedName>
</protein>
<dbReference type="GeneID" id="63866542"/>
<keyword evidence="4 9" id="KW-0812">Transmembrane</keyword>
<dbReference type="InterPro" id="IPR036259">
    <property type="entry name" value="MFS_trans_sf"/>
</dbReference>
<comment type="similarity">
    <text evidence="2 7">Belongs to the major facilitator superfamily. Sugar transporter (TC 2.A.1.1) family.</text>
</comment>
<dbReference type="PRINTS" id="PR00171">
    <property type="entry name" value="SUGRTRNSPORT"/>
</dbReference>
<feature type="transmembrane region" description="Helical" evidence="9">
    <location>
        <begin position="67"/>
        <end position="86"/>
    </location>
</feature>
<keyword evidence="3 7" id="KW-0813">Transport</keyword>
<evidence type="ECO:0000256" key="5">
    <source>
        <dbReference type="ARBA" id="ARBA00022989"/>
    </source>
</evidence>
<sequence>MAAPDSIRSLPWLIWAVAIFGSLSSAGFGFDQAWWASIMSSQQFARRFGHYSHPQEIWVLSDRQQSLGTGLGYAGVILGLLCATPLNERFGRKNSLWIQSAVVSVGVIIESTCQTSYAQFLVGKAVVYFGGGIASNVIPVYQGECAPQALRGVMAGTYNVFLMVGGLVAALIVYLCRHIPSDWAWRGVVVAQIAIPLLNWISLPLLPESPYWLMHRGRLDEAGASLARLRGIPLADAQVEVARLSQQQQQQQQSQKPQHNQAQHPDESSSWAVCFSNPIYRRRTAICVGAQVFQQAQGISFVANYQAVFLQQIGFRQVLLMSVVVYVIGIAGNLTGVAVTDRLGRRLVLLVSAALLAACMLTIGGLTCTPTDSYGRQVGAVVMLMLWFFTFQSTWGPLAWVITAEVPPAAAVREKMVTLAGFAAYGTGLVIVFVNPYTQAAIGGSVAFIYGGLSVVATVFVWLVVPELKQRSLEEIDEMFAERVSARAFGRYQCQSMLSRRDVEGKTGSWQEECVEKL</sequence>
<dbReference type="EMBL" id="KZ824634">
    <property type="protein sequence ID" value="RAK79052.1"/>
    <property type="molecule type" value="Genomic_DNA"/>
</dbReference>
<dbReference type="OrthoDB" id="6612291at2759"/>
<feature type="region of interest" description="Disordered" evidence="8">
    <location>
        <begin position="246"/>
        <end position="269"/>
    </location>
</feature>
<feature type="domain" description="Major facilitator superfamily (MFS) profile" evidence="10">
    <location>
        <begin position="17"/>
        <end position="469"/>
    </location>
</feature>
<comment type="subcellular location">
    <subcellularLocation>
        <location evidence="1">Membrane</location>
        <topology evidence="1">Multi-pass membrane protein</topology>
    </subcellularLocation>
</comment>
<feature type="transmembrane region" description="Helical" evidence="9">
    <location>
        <begin position="158"/>
        <end position="176"/>
    </location>
</feature>
<dbReference type="PANTHER" id="PTHR48022:SF2">
    <property type="entry name" value="PLASTIDIC GLUCOSE TRANSPORTER 4"/>
    <property type="match status" value="1"/>
</dbReference>
<evidence type="ECO:0000256" key="8">
    <source>
        <dbReference type="SAM" id="MobiDB-lite"/>
    </source>
</evidence>